<dbReference type="Pfam" id="PF20255">
    <property type="entry name" value="DUF6606"/>
    <property type="match status" value="1"/>
</dbReference>
<dbReference type="GO" id="GO:0004843">
    <property type="term" value="F:cysteine-type deubiquitinase activity"/>
    <property type="evidence" value="ECO:0007669"/>
    <property type="project" value="UniProtKB-EC"/>
</dbReference>
<dbReference type="SUPFAM" id="SSF52540">
    <property type="entry name" value="P-loop containing nucleoside triphosphate hydrolases"/>
    <property type="match status" value="1"/>
</dbReference>
<evidence type="ECO:0000256" key="2">
    <source>
        <dbReference type="ARBA" id="ARBA00012759"/>
    </source>
</evidence>
<dbReference type="PANTHER" id="PTHR13367:SF32">
    <property type="entry name" value="DUF6606 DOMAIN-CONTAINING PROTEIN"/>
    <property type="match status" value="1"/>
</dbReference>
<proteinExistence type="predicted"/>
<dbReference type="PANTHER" id="PTHR13367">
    <property type="entry name" value="UBIQUITIN THIOESTERASE"/>
    <property type="match status" value="1"/>
</dbReference>
<evidence type="ECO:0000256" key="7">
    <source>
        <dbReference type="SAM" id="MobiDB-lite"/>
    </source>
</evidence>
<keyword evidence="6" id="KW-0788">Thiol protease</keyword>
<name>A0AA39XZ98_9PEZI</name>
<feature type="domain" description="DUF3638" evidence="8">
    <location>
        <begin position="2079"/>
        <end position="2301"/>
    </location>
</feature>
<evidence type="ECO:0000256" key="4">
    <source>
        <dbReference type="ARBA" id="ARBA00022786"/>
    </source>
</evidence>
<evidence type="ECO:0000259" key="9">
    <source>
        <dbReference type="Pfam" id="PF12359"/>
    </source>
</evidence>
<dbReference type="InterPro" id="IPR027417">
    <property type="entry name" value="P-loop_NTPase"/>
</dbReference>
<evidence type="ECO:0000313" key="12">
    <source>
        <dbReference type="Proteomes" id="UP001174936"/>
    </source>
</evidence>
<dbReference type="Pfam" id="PF12340">
    <property type="entry name" value="DUF3638"/>
    <property type="match status" value="1"/>
</dbReference>
<feature type="compositionally biased region" description="Acidic residues" evidence="7">
    <location>
        <begin position="3234"/>
        <end position="3259"/>
    </location>
</feature>
<feature type="compositionally biased region" description="Acidic residues" evidence="7">
    <location>
        <begin position="3218"/>
        <end position="3227"/>
    </location>
</feature>
<evidence type="ECO:0000313" key="11">
    <source>
        <dbReference type="EMBL" id="KAK0642864.1"/>
    </source>
</evidence>
<evidence type="ECO:0000256" key="1">
    <source>
        <dbReference type="ARBA" id="ARBA00000707"/>
    </source>
</evidence>
<dbReference type="EMBL" id="JAULSV010000005">
    <property type="protein sequence ID" value="KAK0642864.1"/>
    <property type="molecule type" value="Genomic_DNA"/>
</dbReference>
<keyword evidence="3" id="KW-0645">Protease</keyword>
<sequence length="3277" mass="370025">MDSALFHHFALPQRLPGAEDNKLDEVEALLVDHLVRAADRVRRPAGRETHDYPLRENVTSAWSSVANFLTASKTVNRGGLVNSAKLRTELGCLGVGGALLLYIRSQNAALFVYRLASSPDQVTFEAFEASAKNEDVLAADGALEWDFPGIAVEVPYSTFVNRDFQASLATFLEQASIETTKPFAGRTSKAGVDIHEYRDTANPTMISSMLMAVLEESGRRVAARKLRKNVRDDVCWRDGARKPWRRSPYWLVLRVAAARYLSLTLGEQLGRFEYKFMMCCCFATFLRDVQIRASPEITVDQLNFLKTKLCRRFAKLETFRNHVKSSFAALAPRIELLFGSLAPAIVAGPVDNAERRVHREWEQFKAKNTKSIEPLRKRAHPANLSLSLMVSGATLDRIRAATNRMIHTPQPKRSPPPNFAPRRANEQFTTYAQPFLKITGHESALHQLASTPGVSANDLSQKLHQYVEIALPKYSGNSEQLSILILNCMDVWMKIDEGACRRFPLLAQYRPIFAPEALDVLHLAAYKEMARLQSIQNYLRLRVETSIETGSVFEGPTADCFARRYYDECDDSNILHALHEEIERVALLRKDSKYQEWEKKTAQHEALTRQVNESTCVFTVNKYTGRETHASNFCPRCHATRQLENLRIKIYEHPLPSDEFMAKVAVFEIACPPEFATYRDVTWMLVDRLGAVSNPGEPVCRLGEYSELQPHIRRQPTSFTLASSTKSFLRSHYGTLSFPVGWDAGRDGVCKPNGLRWGYYDTRSNSWTRGAPTRPSFAHHFDLQMPRGFPIHFLSSRSKSKTLTRGEGPSSYEAVATQVNCPSGLSPHEFMAFKTLASGFARRWVTILVELGSTNINWSGEAATMLMHHLALQCGPASESKNPLRLTHAVFGDATFVKKLLDQVNSRFKILKDTVSWRETNIMDTLITLALRILRLAKPAGLDSVLRDEAADTLFLAREICVLWIRQLRQEIQTAPSSPNSRNLQHYALMAALLCRRTFVVHLDNWFDFDEESLEEYIESTLAIQENMVLHSIEELPPLTLRHLVSSIKLSYDIQDVVMSKIKTCQEGLQKGLKHFWPEADRMTPGKMEIISRPDGWVCFDIPQTELESYQYVHLDILLGCLLVNGKPVGKLPQDSQDSTVIKELFGDQPLRCFQSSIPGMTYTLANKQREFTVHVGYDGTETIILAKPSSPSSPMLRFINREIFESPLRDRFDLPGPLVHGRIHWMNLQTGDVYITPLRERWEMGHQQTWTINRQRARCERRRPHGKTEAVLSPQCKLFRNIASILEGLVPRGHLLVSQPLEKGSLQVLIQSLGLMFFVNPSQRLYSPQLRLEIDPNQDAGTWYGLDQKLICRSPENPFQRTVLVPLGGDITTRRSGCHVTVRIGRSDRYGKFAINDTIGRIDCAAEPQLLYTKALLHAYTSFPIPDPLTGRTGAEESLHWLQSGACSPWTVLGHEVAILARIASLTPCREYYPLGRKVMRVDRWNDSLTSHIQHPLYRRVVDEILALSEELESFTASPLQGQPSPVDLISATDEHLTLRAWRRQQLYERPTSNHTSVSNRIPATVYVARDQPSSSESTYSNIMEMSHLIRKRPAIFDTPFNLAIELGKGDLIGGYGSKYGKVSISDQMSTDIRENWGPLVELCRADTSIYSLVFVFAALCFGGCVKNTLLKALVSFITIPELRSLELPKWPSYSFFRPDKSPRVDDIARLMSPFKMPAPTGSADELGNLLTAKQRRKVQAQKEKFEWKSEQDCRRLAEFLINQWPCLEPSADGFPDKDVQVYIGLAMEVVLPEWSRLFRNYEFNSHMQHVQHILDKHRSEYSIPTSPPYSPDAATFHAWRAEFDEVPSLGDLLAKAMSNSAPAIMMPRLMNHGLTGQAWTPLASIPRDGRELSAPRQFGSHGSEGGPQHQTRISAVEQRKYIEELRAITERLGQSKSLVRQNYAQDLLGSLEAFETLKKPRAPASSFLWKRELSTSQGHVVGKFDRLTAAVQMPTPKMSLDHIRWLQRGGLWPAITTVTLLEHLRCGAKTVFGLNMRNGLIKFGLALTRLQRDIRLNDCYLAGDVTRFQDEEANSGHYNWDPAQESDWLLLEIESNVLIRPDQVDVARATITPQSGSNSVLQMNMGQGKTSCIMPMAAASLADGNSLVRVIVPKALLLQTAQLLQSRLGGMLNRRICHVPFSRRTVTTEQNVRRYFGIHKRLLKATGVMLCLPEHSLSFMLSGQQRVLDDKMDQAKPMIKVQSWLRSVCRDILDESDYTLATRTQLIYPSGSQVAVNGHPHRWQVIEAILSLVNQHLYGLEASFPQSIEVVRRLGGGFPLVYFLRRDAEDELLVRLMSDITTREDILPMRSFTRQERLAIKDFLAPRHRKLRADTASTIRALRPDRPHIKQMVYLLRGLLVNRILIMTLKKRWNVQYGLRPNSDPVAVPYHAKGVPSEQSEWGHPDVAILFTCLVFYYDGVSEAQLQKALSRVKESDDPATEYDKWVYTTPDFPLSLRSWNAINVEDASQINGIWRAVRYQVVVIDYFLNNFVFPQHAKQFKVKLQSSGWDIPQFSAEVGEVQQHALRQGARPLTTGFSGTNDNRNMLPLTIRQADLKSLSHTNAEVLTYLLHDRSRECKIITDVRGKRATERDLLHMLKTMGISILIDAGALILEMDNETLARTWLDIDGQEAALYFDANNKAMIISKTGKRTPLLASPYADDLSKCLVYLDEAHTRGTDLKFPLNARGGLTLGQGQTKDHTVQAAMRLRQLGTSQSITFFIPPEVHQVILDLQGKTTHDNIDSHDVICWMLDNSCDGIEQLQPLYYSQGIDFCRRTQASIDNSEFLTDVDQQANYVSSIKLNELQTLQAMYEPKKKVARIGDFKSSHPSVAAFARELNARRKGFQDTGRAVHGSALQEVEQEREVAVEAEVQRQPKKPRHYEALGFPGLSRDLAAFVRSGRPPVDSNAMTHYFQFMAATLLGKKHKIAVKGGHVDTKLFVSTEFQRTVRLYTDLSLDNFLRPVSWVLWSEVVEAAVVVIPEEAEAILRMMQTNDIHPKVHLITYASPVTRKMLCFNSLTFLTFPPMPPNWKAPQWLKTGLGLLAGRIHFEWEEYESLSELLGVQESSISISISNMDGIEDVDTEVSDGEENKEMTVARTFCPRPLVFLQEWLALRRQGQDFSHTPMGFMVQDKPLHANHPLFNEATASTGTNGTAALGGGSVGLVNGSKAEDCSDDDFFDGVDDMGANVGDDDNEEEEQGEETEASQEDLEDESQEDQRYCSDDGDTDSGVSY</sequence>
<dbReference type="InterPro" id="IPR051346">
    <property type="entry name" value="OTU_Deubiquitinase"/>
</dbReference>
<feature type="domain" description="DUF6606" evidence="10">
    <location>
        <begin position="5"/>
        <end position="286"/>
    </location>
</feature>
<feature type="region of interest" description="Disordered" evidence="7">
    <location>
        <begin position="3218"/>
        <end position="3277"/>
    </location>
</feature>
<keyword evidence="12" id="KW-1185">Reference proteome</keyword>
<reference evidence="11" key="1">
    <citation type="submission" date="2023-06" db="EMBL/GenBank/DDBJ databases">
        <title>Genome-scale phylogeny and comparative genomics of the fungal order Sordariales.</title>
        <authorList>
            <consortium name="Lawrence Berkeley National Laboratory"/>
            <person name="Hensen N."/>
            <person name="Bonometti L."/>
            <person name="Westerberg I."/>
            <person name="Brannstrom I.O."/>
            <person name="Guillou S."/>
            <person name="Cros-Aarteil S."/>
            <person name="Calhoun S."/>
            <person name="Haridas S."/>
            <person name="Kuo A."/>
            <person name="Mondo S."/>
            <person name="Pangilinan J."/>
            <person name="Riley R."/>
            <person name="Labutti K."/>
            <person name="Andreopoulos B."/>
            <person name="Lipzen A."/>
            <person name="Chen C."/>
            <person name="Yanf M."/>
            <person name="Daum C."/>
            <person name="Ng V."/>
            <person name="Clum A."/>
            <person name="Steindorff A."/>
            <person name="Ohm R."/>
            <person name="Martin F."/>
            <person name="Silar P."/>
            <person name="Natvig D."/>
            <person name="Lalanne C."/>
            <person name="Gautier V."/>
            <person name="Ament-Velasquez S.L."/>
            <person name="Kruys A."/>
            <person name="Hutchinson M.I."/>
            <person name="Powell A.J."/>
            <person name="Barry K."/>
            <person name="Miller A.N."/>
            <person name="Grigoriev I.V."/>
            <person name="Debuchy R."/>
            <person name="Gladieux P."/>
            <person name="Thoren M.H."/>
            <person name="Johannesson H."/>
        </authorList>
    </citation>
    <scope>NUCLEOTIDE SEQUENCE</scope>
    <source>
        <strain evidence="11">SMH2532-1</strain>
    </source>
</reference>
<protein>
    <recommendedName>
        <fullName evidence="2">ubiquitinyl hydrolase 1</fullName>
        <ecNumber evidence="2">3.4.19.12</ecNumber>
    </recommendedName>
</protein>
<organism evidence="11 12">
    <name type="scientific">Cercophora newfieldiana</name>
    <dbReference type="NCBI Taxonomy" id="92897"/>
    <lineage>
        <taxon>Eukaryota</taxon>
        <taxon>Fungi</taxon>
        <taxon>Dikarya</taxon>
        <taxon>Ascomycota</taxon>
        <taxon>Pezizomycotina</taxon>
        <taxon>Sordariomycetes</taxon>
        <taxon>Sordariomycetidae</taxon>
        <taxon>Sordariales</taxon>
        <taxon>Lasiosphaeriaceae</taxon>
        <taxon>Cercophora</taxon>
    </lineage>
</organism>
<evidence type="ECO:0000256" key="5">
    <source>
        <dbReference type="ARBA" id="ARBA00022801"/>
    </source>
</evidence>
<gene>
    <name evidence="11" type="ORF">B0T16DRAFT_354150</name>
</gene>
<evidence type="ECO:0000259" key="10">
    <source>
        <dbReference type="Pfam" id="PF20255"/>
    </source>
</evidence>
<dbReference type="InterPro" id="IPR022105">
    <property type="entry name" value="DUF3645"/>
</dbReference>
<comment type="caution">
    <text evidence="11">The sequence shown here is derived from an EMBL/GenBank/DDBJ whole genome shotgun (WGS) entry which is preliminary data.</text>
</comment>
<dbReference type="InterPro" id="IPR046541">
    <property type="entry name" value="DUF6606"/>
</dbReference>
<dbReference type="Pfam" id="PF12359">
    <property type="entry name" value="DUF3645"/>
    <property type="match status" value="1"/>
</dbReference>
<dbReference type="InterPro" id="IPR022099">
    <property type="entry name" value="DUF3638"/>
</dbReference>
<evidence type="ECO:0000256" key="6">
    <source>
        <dbReference type="ARBA" id="ARBA00022807"/>
    </source>
</evidence>
<accession>A0AA39XZ98</accession>
<evidence type="ECO:0000256" key="3">
    <source>
        <dbReference type="ARBA" id="ARBA00022670"/>
    </source>
</evidence>
<feature type="domain" description="DUF3645" evidence="9">
    <location>
        <begin position="2426"/>
        <end position="2454"/>
    </location>
</feature>
<comment type="catalytic activity">
    <reaction evidence="1">
        <text>Thiol-dependent hydrolysis of ester, thioester, amide, peptide and isopeptide bonds formed by the C-terminal Gly of ubiquitin (a 76-residue protein attached to proteins as an intracellular targeting signal).</text>
        <dbReference type="EC" id="3.4.19.12"/>
    </reaction>
</comment>
<dbReference type="Proteomes" id="UP001174936">
    <property type="component" value="Unassembled WGS sequence"/>
</dbReference>
<keyword evidence="5" id="KW-0378">Hydrolase</keyword>
<keyword evidence="4" id="KW-0833">Ubl conjugation pathway</keyword>
<dbReference type="EC" id="3.4.19.12" evidence="2"/>
<evidence type="ECO:0000259" key="8">
    <source>
        <dbReference type="Pfam" id="PF12340"/>
    </source>
</evidence>
<dbReference type="GO" id="GO:0006508">
    <property type="term" value="P:proteolysis"/>
    <property type="evidence" value="ECO:0007669"/>
    <property type="project" value="UniProtKB-KW"/>
</dbReference>